<evidence type="ECO:0000313" key="2">
    <source>
        <dbReference type="Proteomes" id="UP000016933"/>
    </source>
</evidence>
<name>N1PEV3_DOTSN</name>
<reference evidence="2" key="1">
    <citation type="journal article" date="2012" name="PLoS Genet.">
        <title>The genomes of the fungal plant pathogens Cladosporium fulvum and Dothistroma septosporum reveal adaptation to different hosts and lifestyles but also signatures of common ancestry.</title>
        <authorList>
            <person name="de Wit P.J.G.M."/>
            <person name="van der Burgt A."/>
            <person name="Oekmen B."/>
            <person name="Stergiopoulos I."/>
            <person name="Abd-Elsalam K.A."/>
            <person name="Aerts A.L."/>
            <person name="Bahkali A.H."/>
            <person name="Beenen H.G."/>
            <person name="Chettri P."/>
            <person name="Cox M.P."/>
            <person name="Datema E."/>
            <person name="de Vries R.P."/>
            <person name="Dhillon B."/>
            <person name="Ganley A.R."/>
            <person name="Griffiths S.A."/>
            <person name="Guo Y."/>
            <person name="Hamelin R.C."/>
            <person name="Henrissat B."/>
            <person name="Kabir M.S."/>
            <person name="Jashni M.K."/>
            <person name="Kema G."/>
            <person name="Klaubauf S."/>
            <person name="Lapidus A."/>
            <person name="Levasseur A."/>
            <person name="Lindquist E."/>
            <person name="Mehrabi R."/>
            <person name="Ohm R.A."/>
            <person name="Owen T.J."/>
            <person name="Salamov A."/>
            <person name="Schwelm A."/>
            <person name="Schijlen E."/>
            <person name="Sun H."/>
            <person name="van den Burg H.A."/>
            <person name="van Ham R.C.H.J."/>
            <person name="Zhang S."/>
            <person name="Goodwin S.B."/>
            <person name="Grigoriev I.V."/>
            <person name="Collemare J."/>
            <person name="Bradshaw R.E."/>
        </authorList>
    </citation>
    <scope>NUCLEOTIDE SEQUENCE [LARGE SCALE GENOMIC DNA]</scope>
    <source>
        <strain evidence="2">NZE10 / CBS 128990</strain>
    </source>
</reference>
<protein>
    <submittedName>
        <fullName evidence="1">Uncharacterized protein</fullName>
    </submittedName>
</protein>
<keyword evidence="2" id="KW-1185">Reference proteome</keyword>
<dbReference type="OrthoDB" id="5357734at2759"/>
<dbReference type="Proteomes" id="UP000016933">
    <property type="component" value="Unassembled WGS sequence"/>
</dbReference>
<dbReference type="EMBL" id="KB446544">
    <property type="protein sequence ID" value="EME39811.1"/>
    <property type="molecule type" value="Genomic_DNA"/>
</dbReference>
<proteinExistence type="predicted"/>
<reference evidence="1 2" key="2">
    <citation type="journal article" date="2012" name="PLoS Pathog.">
        <title>Diverse lifestyles and strategies of plant pathogenesis encoded in the genomes of eighteen Dothideomycetes fungi.</title>
        <authorList>
            <person name="Ohm R.A."/>
            <person name="Feau N."/>
            <person name="Henrissat B."/>
            <person name="Schoch C.L."/>
            <person name="Horwitz B.A."/>
            <person name="Barry K.W."/>
            <person name="Condon B.J."/>
            <person name="Copeland A.C."/>
            <person name="Dhillon B."/>
            <person name="Glaser F."/>
            <person name="Hesse C.N."/>
            <person name="Kosti I."/>
            <person name="LaButti K."/>
            <person name="Lindquist E.A."/>
            <person name="Lucas S."/>
            <person name="Salamov A.A."/>
            <person name="Bradshaw R.E."/>
            <person name="Ciuffetti L."/>
            <person name="Hamelin R.C."/>
            <person name="Kema G.H.J."/>
            <person name="Lawrence C."/>
            <person name="Scott J.A."/>
            <person name="Spatafora J.W."/>
            <person name="Turgeon B.G."/>
            <person name="de Wit P.J.G.M."/>
            <person name="Zhong S."/>
            <person name="Goodwin S.B."/>
            <person name="Grigoriev I.V."/>
        </authorList>
    </citation>
    <scope>NUCLEOTIDE SEQUENCE [LARGE SCALE GENOMIC DNA]</scope>
    <source>
        <strain evidence="2">NZE10 / CBS 128990</strain>
    </source>
</reference>
<dbReference type="AlphaFoldDB" id="N1PEV3"/>
<accession>N1PEV3</accession>
<gene>
    <name evidence="1" type="ORF">DOTSEDRAFT_37877</name>
</gene>
<organism evidence="1 2">
    <name type="scientific">Dothistroma septosporum (strain NZE10 / CBS 128990)</name>
    <name type="common">Red band needle blight fungus</name>
    <name type="synonym">Mycosphaerella pini</name>
    <dbReference type="NCBI Taxonomy" id="675120"/>
    <lineage>
        <taxon>Eukaryota</taxon>
        <taxon>Fungi</taxon>
        <taxon>Dikarya</taxon>
        <taxon>Ascomycota</taxon>
        <taxon>Pezizomycotina</taxon>
        <taxon>Dothideomycetes</taxon>
        <taxon>Dothideomycetidae</taxon>
        <taxon>Mycosphaerellales</taxon>
        <taxon>Mycosphaerellaceae</taxon>
        <taxon>Dothistroma</taxon>
    </lineage>
</organism>
<dbReference type="HOGENOM" id="CLU_2291614_0_0_1"/>
<evidence type="ECO:0000313" key="1">
    <source>
        <dbReference type="EMBL" id="EME39811.1"/>
    </source>
</evidence>
<sequence>MCGKVNDVEFELSLLDSISSKRGRGRGPKMEKRPSPLCEYERALTSSLNSATHLSFFGAAGYTLSSDGSITAYFAVLDDVTDYTSEMCYTKFIDPIELLLE</sequence>